<name>A0A4Q0NRF9_9FLAO</name>
<dbReference type="AlphaFoldDB" id="A0A4Q0NRF9"/>
<dbReference type="InterPro" id="IPR014710">
    <property type="entry name" value="RmlC-like_jellyroll"/>
</dbReference>
<evidence type="ECO:0000313" key="3">
    <source>
        <dbReference type="EMBL" id="RXG13190.1"/>
    </source>
</evidence>
<keyword evidence="4" id="KW-1185">Reference proteome</keyword>
<dbReference type="OrthoDB" id="9808275at2"/>
<protein>
    <submittedName>
        <fullName evidence="3">Mannose-6-phosphate isomerase class I</fullName>
    </submittedName>
</protein>
<dbReference type="RefSeq" id="WP_128761969.1">
    <property type="nucleotide sequence ID" value="NZ_QOVI01000005.1"/>
</dbReference>
<reference evidence="3 4" key="1">
    <citation type="submission" date="2018-07" db="EMBL/GenBank/DDBJ databases">
        <title>Leeuwenhoekiella genomics.</title>
        <authorList>
            <person name="Tahon G."/>
            <person name="Willems A."/>
        </authorList>
    </citation>
    <scope>NUCLEOTIDE SEQUENCE [LARGE SCALE GENOMIC DNA]</scope>
    <source>
        <strain evidence="3 4">R-50232</strain>
    </source>
</reference>
<sequence length="600" mass="69461">MQELEKDYHLEPSVLKRKTEQFLIPEVRETQNKYSNFDLYPSHDLGSEKINRGFDSLANYIATKKTVCLDGFSGVNWSQIIEQVANHLNTKGLKFNLIDISESLKPEDQIQEMIGPFLGVEESVWGTRCNLEIGDFFDNAKLNALKVDEKVDVTIVFGSGASLVNFEHTLLYFDLPKNELQYRMRAGEVYNLGVTATKENFKMYKQYYFVDWVVLNAEKRRLSKYIDILIDSQNQLEPSWAFMKDVKAALKQMSTTSFRVRPWFEPGAWGGEWIKEHIEGLNKDVINYAWAFSLIVPENGLILESDNHLLEFSFDFLMHQEAENILGKHHKKFGNEFPIRFNFLDTYKGGNLSVQCHPSLKYIQEKFGENITQDECYYILDCDEDASVYLGFQEDIDAEKFRSELVKSQEENVELTITDYVQQHPSKKHDLYLIPNGTVHSAGAGNMVLEISATPYIFTFKMYDWLRLDLDGNPRPINIDHAFNNLRFDFKGDKVEKELFSHTQQIEKGKDFEIIYYPTHQEHFYDVRRFDFETTMNIETLGSCHVMMLVEGEQIELETETGKSQKLSYAETFVVPAAAKTFKLTNLGSGRAKVINAYLK</sequence>
<dbReference type="InterPro" id="IPR051804">
    <property type="entry name" value="Carb_Metab_Reg_Kinase/Isom"/>
</dbReference>
<dbReference type="GO" id="GO:0016853">
    <property type="term" value="F:isomerase activity"/>
    <property type="evidence" value="ECO:0007669"/>
    <property type="project" value="UniProtKB-KW"/>
</dbReference>
<dbReference type="SUPFAM" id="SSF51182">
    <property type="entry name" value="RmlC-like cupins"/>
    <property type="match status" value="1"/>
</dbReference>
<evidence type="ECO:0000256" key="2">
    <source>
        <dbReference type="ARBA" id="ARBA00022833"/>
    </source>
</evidence>
<keyword evidence="2" id="KW-0862">Zinc</keyword>
<dbReference type="PANTHER" id="PTHR42742">
    <property type="entry name" value="TRANSCRIPTIONAL REPRESSOR MPRA"/>
    <property type="match status" value="1"/>
</dbReference>
<dbReference type="Proteomes" id="UP000289821">
    <property type="component" value="Unassembled WGS sequence"/>
</dbReference>
<keyword evidence="1" id="KW-0479">Metal-binding</keyword>
<gene>
    <name evidence="3" type="ORF">DSM04_105168</name>
</gene>
<dbReference type="InterPro" id="IPR011051">
    <property type="entry name" value="RmlC_Cupin_sf"/>
</dbReference>
<dbReference type="CDD" id="cd07010">
    <property type="entry name" value="cupin_PMI_type_I_N_bac"/>
    <property type="match status" value="1"/>
</dbReference>
<evidence type="ECO:0000313" key="4">
    <source>
        <dbReference type="Proteomes" id="UP000289821"/>
    </source>
</evidence>
<organism evidence="3 4">
    <name type="scientific">Leeuwenhoekiella aestuarii</name>
    <dbReference type="NCBI Taxonomy" id="2249426"/>
    <lineage>
        <taxon>Bacteria</taxon>
        <taxon>Pseudomonadati</taxon>
        <taxon>Bacteroidota</taxon>
        <taxon>Flavobacteriia</taxon>
        <taxon>Flavobacteriales</taxon>
        <taxon>Flavobacteriaceae</taxon>
        <taxon>Leeuwenhoekiella</taxon>
    </lineage>
</organism>
<dbReference type="EMBL" id="QOVI01000005">
    <property type="protein sequence ID" value="RXG13190.1"/>
    <property type="molecule type" value="Genomic_DNA"/>
</dbReference>
<dbReference type="Gene3D" id="2.60.120.10">
    <property type="entry name" value="Jelly Rolls"/>
    <property type="match status" value="1"/>
</dbReference>
<comment type="caution">
    <text evidence="3">The sequence shown here is derived from an EMBL/GenBank/DDBJ whole genome shotgun (WGS) entry which is preliminary data.</text>
</comment>
<evidence type="ECO:0000256" key="1">
    <source>
        <dbReference type="ARBA" id="ARBA00022723"/>
    </source>
</evidence>
<accession>A0A4Q0NRF9</accession>
<keyword evidence="3" id="KW-0413">Isomerase</keyword>
<dbReference type="PANTHER" id="PTHR42742:SF3">
    <property type="entry name" value="FRUCTOKINASE"/>
    <property type="match status" value="1"/>
</dbReference>
<dbReference type="GO" id="GO:0046872">
    <property type="term" value="F:metal ion binding"/>
    <property type="evidence" value="ECO:0007669"/>
    <property type="project" value="UniProtKB-KW"/>
</dbReference>
<proteinExistence type="predicted"/>